<evidence type="ECO:0000256" key="2">
    <source>
        <dbReference type="ARBA" id="ARBA00022574"/>
    </source>
</evidence>
<dbReference type="GO" id="GO:0005737">
    <property type="term" value="C:cytoplasm"/>
    <property type="evidence" value="ECO:0007669"/>
    <property type="project" value="TreeGrafter"/>
</dbReference>
<dbReference type="EMBL" id="QGMK01001066">
    <property type="protein sequence ID" value="TVY73487.1"/>
    <property type="molecule type" value="Genomic_DNA"/>
</dbReference>
<evidence type="ECO:0000313" key="5">
    <source>
        <dbReference type="EMBL" id="TVY73487.1"/>
    </source>
</evidence>
<dbReference type="SUPFAM" id="SSF50978">
    <property type="entry name" value="WD40 repeat-like"/>
    <property type="match status" value="1"/>
</dbReference>
<dbReference type="Proteomes" id="UP000469558">
    <property type="component" value="Unassembled WGS sequence"/>
</dbReference>
<sequence>FCVFGVQPTDTFDQRKEKIQLRGHTATVRWASALSSSSILTGSRDTTLKVWNIETGECETTFEGHTATVRSVARHGDIVVSASYDHDARVWSLEKKDCLHVLKGHTAQLYGVDFDGKQIVTGSLDKTARVWNPESGTCVAILEGYTSLVSLIQLLPSAILTGDAGGFLRRWSRDTYSEIWSVKAQTRHAITTLECLGSKIVTGGSEGVIKLWDLESGSLVKELANSDAAWKVGFLGEGRIIALCSRNKEVILEVSGTLL</sequence>
<gene>
    <name evidence="5" type="primary">Fbxw7</name>
    <name evidence="5" type="ORF">LSUE1_G007576</name>
</gene>
<feature type="repeat" description="WD" evidence="4">
    <location>
        <begin position="197"/>
        <end position="222"/>
    </location>
</feature>
<keyword evidence="6" id="KW-1185">Reference proteome</keyword>
<dbReference type="PRINTS" id="PR00320">
    <property type="entry name" value="GPROTEINBRPT"/>
</dbReference>
<comment type="caution">
    <text evidence="5">The sequence shown here is derived from an EMBL/GenBank/DDBJ whole genome shotgun (WGS) entry which is preliminary data.</text>
</comment>
<feature type="repeat" description="WD" evidence="4">
    <location>
        <begin position="21"/>
        <end position="61"/>
    </location>
</feature>
<dbReference type="InterPro" id="IPR036322">
    <property type="entry name" value="WD40_repeat_dom_sf"/>
</dbReference>
<evidence type="ECO:0000256" key="4">
    <source>
        <dbReference type="PROSITE-ProRule" id="PRU00221"/>
    </source>
</evidence>
<dbReference type="InterPro" id="IPR015943">
    <property type="entry name" value="WD40/YVTN_repeat-like_dom_sf"/>
</dbReference>
<dbReference type="GO" id="GO:0010992">
    <property type="term" value="P:ubiquitin recycling"/>
    <property type="evidence" value="ECO:0007669"/>
    <property type="project" value="TreeGrafter"/>
</dbReference>
<dbReference type="Gene3D" id="2.130.10.10">
    <property type="entry name" value="YVTN repeat-like/Quinoprotein amine dehydrogenase"/>
    <property type="match status" value="1"/>
</dbReference>
<dbReference type="SMART" id="SM00320">
    <property type="entry name" value="WD40"/>
    <property type="match status" value="5"/>
</dbReference>
<dbReference type="GO" id="GO:0043161">
    <property type="term" value="P:proteasome-mediated ubiquitin-dependent protein catabolic process"/>
    <property type="evidence" value="ECO:0007669"/>
    <property type="project" value="TreeGrafter"/>
</dbReference>
<reference evidence="5 6" key="1">
    <citation type="submission" date="2018-05" db="EMBL/GenBank/DDBJ databases">
        <title>Genome sequencing and assembly of the regulated plant pathogen Lachnellula willkommii and related sister species for the development of diagnostic species identification markers.</title>
        <authorList>
            <person name="Giroux E."/>
            <person name="Bilodeau G."/>
        </authorList>
    </citation>
    <scope>NUCLEOTIDE SEQUENCE [LARGE SCALE GENOMIC DNA]</scope>
    <source>
        <strain evidence="5 6">CBS 268.59</strain>
    </source>
</reference>
<dbReference type="PROSITE" id="PS50082">
    <property type="entry name" value="WD_REPEATS_2"/>
    <property type="match status" value="4"/>
</dbReference>
<dbReference type="Pfam" id="PF00400">
    <property type="entry name" value="WD40"/>
    <property type="match status" value="3"/>
</dbReference>
<dbReference type="PROSITE" id="PS00678">
    <property type="entry name" value="WD_REPEATS_1"/>
    <property type="match status" value="1"/>
</dbReference>
<dbReference type="InterPro" id="IPR001680">
    <property type="entry name" value="WD40_rpt"/>
</dbReference>
<feature type="non-terminal residue" evidence="5">
    <location>
        <position position="1"/>
    </location>
</feature>
<dbReference type="PANTHER" id="PTHR19849:SF0">
    <property type="entry name" value="PHOSPHOLIPASE A-2-ACTIVATING PROTEIN"/>
    <property type="match status" value="1"/>
</dbReference>
<evidence type="ECO:0000256" key="1">
    <source>
        <dbReference type="ARBA" id="ARBA00022490"/>
    </source>
</evidence>
<feature type="repeat" description="WD" evidence="4">
    <location>
        <begin position="102"/>
        <end position="141"/>
    </location>
</feature>
<dbReference type="PANTHER" id="PTHR19849">
    <property type="entry name" value="PHOSPHOLIPASE A-2-ACTIVATING PROTEIN"/>
    <property type="match status" value="1"/>
</dbReference>
<dbReference type="AlphaFoldDB" id="A0A8T9C563"/>
<keyword evidence="2 4" id="KW-0853">WD repeat</keyword>
<dbReference type="InterPro" id="IPR020472">
    <property type="entry name" value="WD40_PAC1"/>
</dbReference>
<feature type="repeat" description="WD" evidence="4">
    <location>
        <begin position="62"/>
        <end position="101"/>
    </location>
</feature>
<dbReference type="InterPro" id="IPR019775">
    <property type="entry name" value="WD40_repeat_CS"/>
</dbReference>
<keyword evidence="1" id="KW-0963">Cytoplasm</keyword>
<feature type="non-terminal residue" evidence="5">
    <location>
        <position position="259"/>
    </location>
</feature>
<evidence type="ECO:0000256" key="3">
    <source>
        <dbReference type="ARBA" id="ARBA00022737"/>
    </source>
</evidence>
<dbReference type="GO" id="GO:0043130">
    <property type="term" value="F:ubiquitin binding"/>
    <property type="evidence" value="ECO:0007669"/>
    <property type="project" value="TreeGrafter"/>
</dbReference>
<keyword evidence="3" id="KW-0677">Repeat</keyword>
<name>A0A8T9C563_9HELO</name>
<evidence type="ECO:0000313" key="6">
    <source>
        <dbReference type="Proteomes" id="UP000469558"/>
    </source>
</evidence>
<protein>
    <submittedName>
        <fullName evidence="5">F-box/WD repeat-containing protein</fullName>
    </submittedName>
</protein>
<organism evidence="5 6">
    <name type="scientific">Lachnellula suecica</name>
    <dbReference type="NCBI Taxonomy" id="602035"/>
    <lineage>
        <taxon>Eukaryota</taxon>
        <taxon>Fungi</taxon>
        <taxon>Dikarya</taxon>
        <taxon>Ascomycota</taxon>
        <taxon>Pezizomycotina</taxon>
        <taxon>Leotiomycetes</taxon>
        <taxon>Helotiales</taxon>
        <taxon>Lachnaceae</taxon>
        <taxon>Lachnellula</taxon>
    </lineage>
</organism>
<dbReference type="GO" id="GO:0005634">
    <property type="term" value="C:nucleus"/>
    <property type="evidence" value="ECO:0007669"/>
    <property type="project" value="TreeGrafter"/>
</dbReference>
<dbReference type="OrthoDB" id="190105at2759"/>
<accession>A0A8T9C563</accession>
<dbReference type="PROSITE" id="PS50294">
    <property type="entry name" value="WD_REPEATS_REGION"/>
    <property type="match status" value="3"/>
</dbReference>
<proteinExistence type="predicted"/>